<reference evidence="1" key="1">
    <citation type="submission" date="2013-08" db="EMBL/GenBank/DDBJ databases">
        <authorList>
            <person name="Mendez C."/>
            <person name="Richter M."/>
            <person name="Ferrer M."/>
            <person name="Sanchez J."/>
        </authorList>
    </citation>
    <scope>NUCLEOTIDE SEQUENCE</scope>
</reference>
<accession>T1CJ82</accession>
<dbReference type="GO" id="GO:0004519">
    <property type="term" value="F:endonuclease activity"/>
    <property type="evidence" value="ECO:0007669"/>
    <property type="project" value="UniProtKB-KW"/>
</dbReference>
<comment type="caution">
    <text evidence="1">The sequence shown here is derived from an EMBL/GenBank/DDBJ whole genome shotgun (WGS) entry which is preliminary data.</text>
</comment>
<dbReference type="EMBL" id="AUZY01003699">
    <property type="protein sequence ID" value="EQD67735.1"/>
    <property type="molecule type" value="Genomic_DNA"/>
</dbReference>
<keyword evidence="1" id="KW-0540">Nuclease</keyword>
<organism evidence="1">
    <name type="scientific">mine drainage metagenome</name>
    <dbReference type="NCBI Taxonomy" id="410659"/>
    <lineage>
        <taxon>unclassified sequences</taxon>
        <taxon>metagenomes</taxon>
        <taxon>ecological metagenomes</taxon>
    </lineage>
</organism>
<keyword evidence="1" id="KW-0378">Hydrolase</keyword>
<reference evidence="1" key="2">
    <citation type="journal article" date="2014" name="ISME J.">
        <title>Microbial stratification in low pH oxic and suboxic macroscopic growths along an acid mine drainage.</title>
        <authorList>
            <person name="Mendez-Garcia C."/>
            <person name="Mesa V."/>
            <person name="Sprenger R.R."/>
            <person name="Richter M."/>
            <person name="Diez M.S."/>
            <person name="Solano J."/>
            <person name="Bargiela R."/>
            <person name="Golyshina O.V."/>
            <person name="Manteca A."/>
            <person name="Ramos J.L."/>
            <person name="Gallego J.R."/>
            <person name="Llorente I."/>
            <person name="Martins Dos Santos V.A."/>
            <person name="Jensen O.N."/>
            <person name="Pelaez A.I."/>
            <person name="Sanchez J."/>
            <person name="Ferrer M."/>
        </authorList>
    </citation>
    <scope>NUCLEOTIDE SEQUENCE</scope>
</reference>
<name>T1CJ82_9ZZZZ</name>
<protein>
    <submittedName>
        <fullName evidence="1">Endonuclease</fullName>
    </submittedName>
</protein>
<keyword evidence="1" id="KW-0255">Endonuclease</keyword>
<dbReference type="AlphaFoldDB" id="T1CJ82"/>
<proteinExistence type="predicted"/>
<evidence type="ECO:0000313" key="1">
    <source>
        <dbReference type="EMBL" id="EQD67735.1"/>
    </source>
</evidence>
<sequence>MQVESDFAMCSEKFPGLVAKPVGAQFMEDGVIAMFEFENGPEGVSIASEQHYRLVRPSELTPEELATYQQRIRR</sequence>
<gene>
    <name evidence="1" type="ORF">B1B_05831</name>
</gene>